<protein>
    <submittedName>
        <fullName evidence="2">Uncharacterized protein</fullName>
    </submittedName>
</protein>
<dbReference type="Pfam" id="PF13516">
    <property type="entry name" value="LRR_6"/>
    <property type="match status" value="3"/>
</dbReference>
<dbReference type="Gene3D" id="3.80.10.10">
    <property type="entry name" value="Ribonuclease Inhibitor"/>
    <property type="match status" value="1"/>
</dbReference>
<keyword evidence="3" id="KW-1185">Reference proteome</keyword>
<dbReference type="InterPro" id="IPR053040">
    <property type="entry name" value="LRR-containing_protein_71"/>
</dbReference>
<reference evidence="2" key="1">
    <citation type="submission" date="2021-12" db="EMBL/GenBank/DDBJ databases">
        <authorList>
            <person name="King R."/>
        </authorList>
    </citation>
    <scope>NUCLEOTIDE SEQUENCE</scope>
</reference>
<dbReference type="SUPFAM" id="SSF52047">
    <property type="entry name" value="RNI-like"/>
    <property type="match status" value="1"/>
</dbReference>
<dbReference type="PANTHER" id="PTHR46984">
    <property type="entry name" value="LEUCINE-RICH REPEAT-CONTAINING PROTEIN 71"/>
    <property type="match status" value="1"/>
</dbReference>
<dbReference type="AlphaFoldDB" id="A0A9P0BVG1"/>
<dbReference type="PANTHER" id="PTHR46984:SF1">
    <property type="entry name" value="LEUCINE-RICH REPEAT-CONTAINING PROTEIN 71"/>
    <property type="match status" value="1"/>
</dbReference>
<gene>
    <name evidence="2" type="ORF">CINC_LOCUS8505</name>
</gene>
<proteinExistence type="predicted"/>
<dbReference type="InterPro" id="IPR032675">
    <property type="entry name" value="LRR_dom_sf"/>
</dbReference>
<evidence type="ECO:0000313" key="2">
    <source>
        <dbReference type="EMBL" id="CAH0599079.1"/>
    </source>
</evidence>
<accession>A0A9P0BVG1</accession>
<dbReference type="SMART" id="SM00368">
    <property type="entry name" value="LRR_RI"/>
    <property type="match status" value="3"/>
</dbReference>
<evidence type="ECO:0000256" key="1">
    <source>
        <dbReference type="SAM" id="MobiDB-lite"/>
    </source>
</evidence>
<evidence type="ECO:0000313" key="3">
    <source>
        <dbReference type="Proteomes" id="UP001154114"/>
    </source>
</evidence>
<name>A0A9P0BVG1_CHRIL</name>
<organism evidence="2 3">
    <name type="scientific">Chrysodeixis includens</name>
    <name type="common">Soybean looper</name>
    <name type="synonym">Pseudoplusia includens</name>
    <dbReference type="NCBI Taxonomy" id="689277"/>
    <lineage>
        <taxon>Eukaryota</taxon>
        <taxon>Metazoa</taxon>
        <taxon>Ecdysozoa</taxon>
        <taxon>Arthropoda</taxon>
        <taxon>Hexapoda</taxon>
        <taxon>Insecta</taxon>
        <taxon>Pterygota</taxon>
        <taxon>Neoptera</taxon>
        <taxon>Endopterygota</taxon>
        <taxon>Lepidoptera</taxon>
        <taxon>Glossata</taxon>
        <taxon>Ditrysia</taxon>
        <taxon>Noctuoidea</taxon>
        <taxon>Noctuidae</taxon>
        <taxon>Plusiinae</taxon>
        <taxon>Chrysodeixis</taxon>
    </lineage>
</organism>
<sequence length="466" mass="52957">MGEQRNSYDKPLPNDFDRFLPWACTQLGVEAIVVVTRTVLVEYVSVVASERERKGKGKSKAPKPPSTEATESIDVPSSTLISMNSDLKDETIIRIESVYDSSYNLVHIRFHNNKTIPSSILKIIGLIIKFYPTLTMISINSGLQMQAMYQISKFLPLSKITDICMDYTYLREANYHVLLDHKGLKTLSISKCKITDTVLKTICNKLMYPNTACKTLFALNISTNIITDVGAKYLADMLRTNRNLSYLNVADNGITDEGAEHLFDCLSEFPLKPNELLAKRTRHMAYLKEKSEMIIKTVQELKINDYEKKMGRRKSVKPMVSLKKKEKEMVAPEAQRSLSHMDTMFLEKAEALVENILGHFHDPYSPEDTFFKDGQVYCYGNNTLSYLNVAYNNLTYSSLKKLCDVIVTQKYLARKPRGLVNVVIEGNFLPERCEELKQIDEILEAALPSYRKGSTASSMRKRGSVK</sequence>
<dbReference type="InterPro" id="IPR001611">
    <property type="entry name" value="Leu-rich_rpt"/>
</dbReference>
<dbReference type="Proteomes" id="UP001154114">
    <property type="component" value="Chromosome 27"/>
</dbReference>
<dbReference type="OrthoDB" id="120976at2759"/>
<dbReference type="EMBL" id="LR824030">
    <property type="protein sequence ID" value="CAH0599079.1"/>
    <property type="molecule type" value="Genomic_DNA"/>
</dbReference>
<feature type="region of interest" description="Disordered" evidence="1">
    <location>
        <begin position="52"/>
        <end position="72"/>
    </location>
</feature>